<evidence type="ECO:0000256" key="1">
    <source>
        <dbReference type="SAM" id="Phobius"/>
    </source>
</evidence>
<dbReference type="Proteomes" id="UP000815325">
    <property type="component" value="Unassembled WGS sequence"/>
</dbReference>
<keyword evidence="3" id="KW-1185">Reference proteome</keyword>
<gene>
    <name evidence="2" type="ORF">DUNSADRAFT_14985</name>
</gene>
<sequence length="335" mass="37209">MLLRWILGKLGKPLGKQMGFGIKVGQLIVNCIKGLLGPSPLRITGTIAGFLVGQLGWEAELAIYVVRIIMRKVYLDSKLRTELHAGHGLTLPSALILHIARHCGVDGDAVRSRMVLYFLDGVCVCVCVSTGIYFLVGPFHHLVQARTKVLALDKDIRQDIGKDPSLVLLLGIAAILHVPEEIHSPAGLLLMLPVYFLAIPSTMLLLVWRARVWGRGAARKAVEHHAGLIFVHIMKELEVKDGRIYRTYRTSDGTFDAASCLKDFYVSPEATKVLDLLVDLCMPWQRGGSSFDAALGSWAHDIHSWEKDKLFAVAVQIWNDGRVRMRKDIICFCLI</sequence>
<keyword evidence="1" id="KW-0472">Membrane</keyword>
<reference evidence="2" key="2">
    <citation type="submission" date="2020-06" db="EMBL/GenBank/DDBJ databases">
        <authorList>
            <consortium name="DOE Joint Genome Institute"/>
            <person name="Calhoun S."/>
            <person name="Polle J.E."/>
            <person name="Mckie-Krisberg Z."/>
            <person name="Prochnik S."/>
            <person name="Neofotis P."/>
            <person name="Yim W.C."/>
            <person name="Hathwaik L.T."/>
            <person name="Jenkins J."/>
            <person name="Molina H."/>
            <person name="Bunkenborg J."/>
            <person name="Grigoriev I.V."/>
            <person name="Barry K."/>
            <person name="Schmutz J."/>
            <person name="Jin E."/>
            <person name="Cushman J.C."/>
            <person name="Magnuson J.K."/>
        </authorList>
    </citation>
    <scope>NUCLEOTIDE SEQUENCE</scope>
    <source>
        <strain evidence="2">CCAP 19/18</strain>
    </source>
</reference>
<dbReference type="EMBL" id="MU069499">
    <property type="protein sequence ID" value="KAF5840961.1"/>
    <property type="molecule type" value="Genomic_DNA"/>
</dbReference>
<proteinExistence type="predicted"/>
<organism evidence="2 3">
    <name type="scientific">Dunaliella salina</name>
    <name type="common">Green alga</name>
    <name type="synonym">Protococcus salinus</name>
    <dbReference type="NCBI Taxonomy" id="3046"/>
    <lineage>
        <taxon>Eukaryota</taxon>
        <taxon>Viridiplantae</taxon>
        <taxon>Chlorophyta</taxon>
        <taxon>core chlorophytes</taxon>
        <taxon>Chlorophyceae</taxon>
        <taxon>CS clade</taxon>
        <taxon>Chlamydomonadales</taxon>
        <taxon>Dunaliellaceae</taxon>
        <taxon>Dunaliella</taxon>
    </lineage>
</organism>
<comment type="caution">
    <text evidence="2">The sequence shown here is derived from an EMBL/GenBank/DDBJ whole genome shotgun (WGS) entry which is preliminary data.</text>
</comment>
<evidence type="ECO:0000313" key="3">
    <source>
        <dbReference type="Proteomes" id="UP000815325"/>
    </source>
</evidence>
<feature type="transmembrane region" description="Helical" evidence="1">
    <location>
        <begin position="115"/>
        <end position="136"/>
    </location>
</feature>
<keyword evidence="1" id="KW-1133">Transmembrane helix</keyword>
<keyword evidence="1" id="KW-0812">Transmembrane</keyword>
<name>A0ABQ7H271_DUNSA</name>
<protein>
    <submittedName>
        <fullName evidence="2">Uncharacterized protein</fullName>
    </submittedName>
</protein>
<accession>A0ABQ7H271</accession>
<dbReference type="EMBL" id="MU069499">
    <property type="protein sequence ID" value="KAF5840962.1"/>
    <property type="molecule type" value="Genomic_DNA"/>
</dbReference>
<feature type="transmembrane region" description="Helical" evidence="1">
    <location>
        <begin position="186"/>
        <end position="208"/>
    </location>
</feature>
<reference evidence="2" key="1">
    <citation type="submission" date="2017-08" db="EMBL/GenBank/DDBJ databases">
        <authorList>
            <person name="Polle J.E."/>
            <person name="Barry K."/>
            <person name="Cushman J."/>
            <person name="Schmutz J."/>
            <person name="Tran D."/>
            <person name="Hathwaick L.T."/>
            <person name="Yim W.C."/>
            <person name="Jenkins J."/>
            <person name="Mckie-Krisberg Z.M."/>
            <person name="Prochnik S."/>
            <person name="Lindquist E."/>
            <person name="Dockter R.B."/>
            <person name="Adam C."/>
            <person name="Molina H."/>
            <person name="Bunkerborg J."/>
            <person name="Jin E."/>
            <person name="Buchheim M."/>
            <person name="Magnuson J."/>
        </authorList>
    </citation>
    <scope>NUCLEOTIDE SEQUENCE</scope>
    <source>
        <strain evidence="2">CCAP 19/18</strain>
    </source>
</reference>
<evidence type="ECO:0000313" key="2">
    <source>
        <dbReference type="EMBL" id="KAF5840962.1"/>
    </source>
</evidence>